<dbReference type="RefSeq" id="WP_006598708.1">
    <property type="nucleotide sequence ID" value="NZ_GL622359.1"/>
</dbReference>
<keyword evidence="2" id="KW-1185">Reference proteome</keyword>
<dbReference type="STRING" id="887929.HMP0721_1285"/>
<sequence>MAEEVTVNVQIKLAEVYRQIETLKKEMYVIKTCADALATAVKALKDGESA</sequence>
<gene>
    <name evidence="1" type="ORF">HMP0721_1285</name>
</gene>
<evidence type="ECO:0000313" key="2">
    <source>
        <dbReference type="Proteomes" id="UP000004754"/>
    </source>
</evidence>
<comment type="caution">
    <text evidence="1">The sequence shown here is derived from an EMBL/GenBank/DDBJ whole genome shotgun (WGS) entry which is preliminary data.</text>
</comment>
<protein>
    <submittedName>
        <fullName evidence="1">Uncharacterized protein</fullName>
    </submittedName>
</protein>
<dbReference type="AlphaFoldDB" id="E6MH01"/>
<dbReference type="EMBL" id="AEQN01000016">
    <property type="protein sequence ID" value="EFV01891.1"/>
    <property type="molecule type" value="Genomic_DNA"/>
</dbReference>
<proteinExistence type="predicted"/>
<evidence type="ECO:0000313" key="1">
    <source>
        <dbReference type="EMBL" id="EFV01891.1"/>
    </source>
</evidence>
<dbReference type="HOGENOM" id="CLU_3121605_0_0_9"/>
<name>E6MH01_9FIRM</name>
<accession>E6MH01</accession>
<dbReference type="Proteomes" id="UP000004754">
    <property type="component" value="Unassembled WGS sequence"/>
</dbReference>
<organism evidence="1 2">
    <name type="scientific">Pseudoramibacter alactolyticus ATCC 23263</name>
    <dbReference type="NCBI Taxonomy" id="887929"/>
    <lineage>
        <taxon>Bacteria</taxon>
        <taxon>Bacillati</taxon>
        <taxon>Bacillota</taxon>
        <taxon>Clostridia</taxon>
        <taxon>Eubacteriales</taxon>
        <taxon>Eubacteriaceae</taxon>
        <taxon>Pseudoramibacter</taxon>
    </lineage>
</organism>
<reference evidence="1 2" key="1">
    <citation type="submission" date="2010-12" db="EMBL/GenBank/DDBJ databases">
        <authorList>
            <person name="Muzny D."/>
            <person name="Qin X."/>
            <person name="Deng J."/>
            <person name="Jiang H."/>
            <person name="Liu Y."/>
            <person name="Qu J."/>
            <person name="Song X.-Z."/>
            <person name="Zhang L."/>
            <person name="Thornton R."/>
            <person name="Coyle M."/>
            <person name="Francisco L."/>
            <person name="Jackson L."/>
            <person name="Javaid M."/>
            <person name="Korchina V."/>
            <person name="Kovar C."/>
            <person name="Mata R."/>
            <person name="Mathew T."/>
            <person name="Ngo R."/>
            <person name="Nguyen L."/>
            <person name="Nguyen N."/>
            <person name="Okwuonu G."/>
            <person name="Ongeri F."/>
            <person name="Pham C."/>
            <person name="Simmons D."/>
            <person name="Wilczek-Boney K."/>
            <person name="Hale W."/>
            <person name="Jakkamsetti A."/>
            <person name="Pham P."/>
            <person name="Ruth R."/>
            <person name="San Lucas F."/>
            <person name="Warren J."/>
            <person name="Zhang J."/>
            <person name="Zhao Z."/>
            <person name="Zhou C."/>
            <person name="Zhu D."/>
            <person name="Lee S."/>
            <person name="Bess C."/>
            <person name="Blankenburg K."/>
            <person name="Forbes L."/>
            <person name="Fu Q."/>
            <person name="Gubbala S."/>
            <person name="Hirani K."/>
            <person name="Jayaseelan J.C."/>
            <person name="Lara F."/>
            <person name="Munidasa M."/>
            <person name="Palculict T."/>
            <person name="Patil S."/>
            <person name="Pu L.-L."/>
            <person name="Saada N."/>
            <person name="Tang L."/>
            <person name="Weissenberger G."/>
            <person name="Zhu Y."/>
            <person name="Hemphill L."/>
            <person name="Shang Y."/>
            <person name="Youmans B."/>
            <person name="Ayvaz T."/>
            <person name="Ross M."/>
            <person name="Santibanez J."/>
            <person name="Aqrawi P."/>
            <person name="Gross S."/>
            <person name="Joshi V."/>
            <person name="Fowler G."/>
            <person name="Nazareth L."/>
            <person name="Reid J."/>
            <person name="Worley K."/>
            <person name="Petrosino J."/>
            <person name="Highlander S."/>
            <person name="Gibbs R."/>
        </authorList>
    </citation>
    <scope>NUCLEOTIDE SEQUENCE [LARGE SCALE GENOMIC DNA]</scope>
    <source>
        <strain evidence="1 2">ATCC 23263</strain>
    </source>
</reference>